<accession>A0A7R9EX38</accession>
<proteinExistence type="predicted"/>
<reference evidence="1" key="1">
    <citation type="submission" date="2020-11" db="EMBL/GenBank/DDBJ databases">
        <authorList>
            <person name="Tran Van P."/>
        </authorList>
    </citation>
    <scope>NUCLEOTIDE SEQUENCE</scope>
</reference>
<dbReference type="EMBL" id="OD565947">
    <property type="protein sequence ID" value="CAD7443017.1"/>
    <property type="molecule type" value="Genomic_DNA"/>
</dbReference>
<sequence length="432" mass="48162">MMIIARISFLRNKKYSPVPAGTSGSVVRSSDHYTTRSKSMCMDLVQGKRNLKSIIDQRACAWILCKERGKPICEQNNFSTPDRDSNPFLPINGIPVYCESERERETPYTIIHKNLCRSAEVPKCQKLRESINVTGSNCQAAEEKQGRITICSKCTLMTMDLEQLDGKVYPHLRGWKVENNVGKTTLSTPDRDLYPDLLVIGSLVHCESSVLDQAAHHRGLLKFKLDQFHPTLSLWNETSSANLDIPNLLAASPIQDTSSPSIALSSPFPPKPMLPSTAYYYPFGTPDRDSNPNLPVIDSLVYYKRDALDHTATEAVHPTEIRTSISPSSVVWLNTTGALANYATEADIDSIHPKVTAADEGKFVTGIQNVIDYLETRFSDFMKIGDPQCQGENIVLPTVILTSLVSMVTNRRKANTRKYQKEIELQPARRGG</sequence>
<protein>
    <submittedName>
        <fullName evidence="1">Uncharacterized protein</fullName>
    </submittedName>
</protein>
<dbReference type="AlphaFoldDB" id="A0A7R9EX38"/>
<evidence type="ECO:0000313" key="1">
    <source>
        <dbReference type="EMBL" id="CAD7443017.1"/>
    </source>
</evidence>
<gene>
    <name evidence="1" type="ORF">TBIB3V08_LOCUS5430</name>
</gene>
<organism evidence="1">
    <name type="scientific">Timema bartmani</name>
    <dbReference type="NCBI Taxonomy" id="61472"/>
    <lineage>
        <taxon>Eukaryota</taxon>
        <taxon>Metazoa</taxon>
        <taxon>Ecdysozoa</taxon>
        <taxon>Arthropoda</taxon>
        <taxon>Hexapoda</taxon>
        <taxon>Insecta</taxon>
        <taxon>Pterygota</taxon>
        <taxon>Neoptera</taxon>
        <taxon>Polyneoptera</taxon>
        <taxon>Phasmatodea</taxon>
        <taxon>Timematodea</taxon>
        <taxon>Timematoidea</taxon>
        <taxon>Timematidae</taxon>
        <taxon>Timema</taxon>
    </lineage>
</organism>
<name>A0A7R9EX38_9NEOP</name>